<dbReference type="InterPro" id="IPR008630">
    <property type="entry name" value="Glyco_trans_34"/>
</dbReference>
<reference evidence="3" key="1">
    <citation type="journal article" date="2020" name="Stud. Mycol.">
        <title>101 Dothideomycetes genomes: a test case for predicting lifestyles and emergence of pathogens.</title>
        <authorList>
            <person name="Haridas S."/>
            <person name="Albert R."/>
            <person name="Binder M."/>
            <person name="Bloem J."/>
            <person name="Labutti K."/>
            <person name="Salamov A."/>
            <person name="Andreopoulos B."/>
            <person name="Baker S."/>
            <person name="Barry K."/>
            <person name="Bills G."/>
            <person name="Bluhm B."/>
            <person name="Cannon C."/>
            <person name="Castanera R."/>
            <person name="Culley D."/>
            <person name="Daum C."/>
            <person name="Ezra D."/>
            <person name="Gonzalez J."/>
            <person name="Henrissat B."/>
            <person name="Kuo A."/>
            <person name="Liang C."/>
            <person name="Lipzen A."/>
            <person name="Lutzoni F."/>
            <person name="Magnuson J."/>
            <person name="Mondo S."/>
            <person name="Nolan M."/>
            <person name="Ohm R."/>
            <person name="Pangilinan J."/>
            <person name="Park H.-J."/>
            <person name="Ramirez L."/>
            <person name="Alfaro M."/>
            <person name="Sun H."/>
            <person name="Tritt A."/>
            <person name="Yoshinaga Y."/>
            <person name="Zwiers L.-H."/>
            <person name="Turgeon B."/>
            <person name="Goodwin S."/>
            <person name="Spatafora J."/>
            <person name="Crous P."/>
            <person name="Grigoriev I."/>
        </authorList>
    </citation>
    <scope>NUCLEOTIDE SEQUENCE</scope>
    <source>
        <strain evidence="3">CBS 122367</strain>
    </source>
</reference>
<evidence type="ECO:0000313" key="4">
    <source>
        <dbReference type="Proteomes" id="UP000799291"/>
    </source>
</evidence>
<dbReference type="PANTHER" id="PTHR31306:SF3">
    <property type="entry name" value="NUCLEOTIDE-DIPHOSPHO-SUGAR TRANSFERASE DOMAIN-CONTAINING PROTEIN"/>
    <property type="match status" value="1"/>
</dbReference>
<proteinExistence type="predicted"/>
<evidence type="ECO:0000313" key="3">
    <source>
        <dbReference type="EMBL" id="KAF2686302.1"/>
    </source>
</evidence>
<dbReference type="GO" id="GO:0000139">
    <property type="term" value="C:Golgi membrane"/>
    <property type="evidence" value="ECO:0007669"/>
    <property type="project" value="TreeGrafter"/>
</dbReference>
<dbReference type="EMBL" id="MU005577">
    <property type="protein sequence ID" value="KAF2686302.1"/>
    <property type="molecule type" value="Genomic_DNA"/>
</dbReference>
<evidence type="ECO:0008006" key="5">
    <source>
        <dbReference type="Google" id="ProtNLM"/>
    </source>
</evidence>
<protein>
    <recommendedName>
        <fullName evidence="5">Glycosyltransferase family 34 protein</fullName>
    </recommendedName>
</protein>
<accession>A0A6G1J706</accession>
<dbReference type="AlphaFoldDB" id="A0A6G1J706"/>
<dbReference type="Proteomes" id="UP000799291">
    <property type="component" value="Unassembled WGS sequence"/>
</dbReference>
<dbReference type="GO" id="GO:0006487">
    <property type="term" value="P:protein N-linked glycosylation"/>
    <property type="evidence" value="ECO:0007669"/>
    <property type="project" value="TreeGrafter"/>
</dbReference>
<dbReference type="PANTHER" id="PTHR31306">
    <property type="entry name" value="ALPHA-1,6-MANNOSYLTRANSFERASE MNN11-RELATED"/>
    <property type="match status" value="1"/>
</dbReference>
<dbReference type="GO" id="GO:0016757">
    <property type="term" value="F:glycosyltransferase activity"/>
    <property type="evidence" value="ECO:0007669"/>
    <property type="project" value="UniProtKB-KW"/>
</dbReference>
<keyword evidence="4" id="KW-1185">Reference proteome</keyword>
<keyword evidence="2" id="KW-0808">Transferase</keyword>
<name>A0A6G1J706_9PLEO</name>
<keyword evidence="1" id="KW-0328">Glycosyltransferase</keyword>
<organism evidence="3 4">
    <name type="scientific">Lentithecium fluviatile CBS 122367</name>
    <dbReference type="NCBI Taxonomy" id="1168545"/>
    <lineage>
        <taxon>Eukaryota</taxon>
        <taxon>Fungi</taxon>
        <taxon>Dikarya</taxon>
        <taxon>Ascomycota</taxon>
        <taxon>Pezizomycotina</taxon>
        <taxon>Dothideomycetes</taxon>
        <taxon>Pleosporomycetidae</taxon>
        <taxon>Pleosporales</taxon>
        <taxon>Massarineae</taxon>
        <taxon>Lentitheciaceae</taxon>
        <taxon>Lentithecium</taxon>
    </lineage>
</organism>
<gene>
    <name evidence="3" type="ORF">K458DRAFT_210812</name>
</gene>
<evidence type="ECO:0000256" key="2">
    <source>
        <dbReference type="ARBA" id="ARBA00022679"/>
    </source>
</evidence>
<sequence length="368" mass="42085">MLAQQKFMILAGVASFFLLVGIWHSYSDEGAGLRAIPGMSSKGSLLRQNIHALFSAIRHPMTEDYKDVSGTVYKLPEAPRWTKPLGKRVLIVDIDTRVPEGEGEILGDKVIDWEKHQSVGGGLVSNGIMDHYLFAQIHGYDYKYYHAKHIAGHYDTWILPHILAELLPSYDFVISFDADVTVTRPEVGFEWLFNRWNVTTHTSISLPWDIEEQRPETGEVLSTDSKGVIVFNTGLVVVQNLPLTFEMLRAWGECPTEKRYKGCAQWKTAWSHEQRAFSEYIRYDFNPQGDNIVPIPCDDAMSWPGATEQYPGRIISDCRGTFFRHHTLNKQMPKQEFTNSVMQMVAQMLQEEVREDREGIWINEGKRG</sequence>
<dbReference type="OrthoDB" id="3763672at2759"/>
<evidence type="ECO:0000256" key="1">
    <source>
        <dbReference type="ARBA" id="ARBA00022676"/>
    </source>
</evidence>